<sequence>MIKKVKKSPKVTLCRECGGTGYILGKDGHQKTCRQCEGSGRCVVSCEMQVNIEPYKPKINDIQ</sequence>
<proteinExistence type="predicted"/>
<dbReference type="EMBL" id="FNUV01000001">
    <property type="protein sequence ID" value="SEF48400.1"/>
    <property type="molecule type" value="Genomic_DNA"/>
</dbReference>
<dbReference type="AlphaFoldDB" id="A0A1H5SDA4"/>
<protein>
    <recommendedName>
        <fullName evidence="3">Molecular chaperone DnaJ</fullName>
    </recommendedName>
</protein>
<organism evidence="1 2">
    <name type="scientific">Xylanibacter ruminicola</name>
    <name type="common">Prevotella ruminicola</name>
    <dbReference type="NCBI Taxonomy" id="839"/>
    <lineage>
        <taxon>Bacteria</taxon>
        <taxon>Pseudomonadati</taxon>
        <taxon>Bacteroidota</taxon>
        <taxon>Bacteroidia</taxon>
        <taxon>Bacteroidales</taxon>
        <taxon>Prevotellaceae</taxon>
        <taxon>Xylanibacter</taxon>
    </lineage>
</organism>
<evidence type="ECO:0000313" key="2">
    <source>
        <dbReference type="Proteomes" id="UP000236735"/>
    </source>
</evidence>
<gene>
    <name evidence="1" type="ORF">SAMN05216354_0624</name>
</gene>
<reference evidence="1 2" key="1">
    <citation type="submission" date="2016-10" db="EMBL/GenBank/DDBJ databases">
        <authorList>
            <person name="de Groot N.N."/>
        </authorList>
    </citation>
    <scope>NUCLEOTIDE SEQUENCE [LARGE SCALE GENOMIC DNA]</scope>
    <source>
        <strain evidence="1 2">AR32</strain>
    </source>
</reference>
<name>A0A1H5SDA4_XYLRU</name>
<dbReference type="InterPro" id="IPR036410">
    <property type="entry name" value="HSP_DnaJ_Cys-rich_dom_sf"/>
</dbReference>
<evidence type="ECO:0000313" key="1">
    <source>
        <dbReference type="EMBL" id="SEF48400.1"/>
    </source>
</evidence>
<evidence type="ECO:0008006" key="3">
    <source>
        <dbReference type="Google" id="ProtNLM"/>
    </source>
</evidence>
<dbReference type="SUPFAM" id="SSF57938">
    <property type="entry name" value="DnaJ/Hsp40 cysteine-rich domain"/>
    <property type="match status" value="1"/>
</dbReference>
<accession>A0A1H5SDA4</accession>
<dbReference type="Proteomes" id="UP000236735">
    <property type="component" value="Unassembled WGS sequence"/>
</dbReference>